<evidence type="ECO:0000313" key="3">
    <source>
        <dbReference type="Proteomes" id="UP000192596"/>
    </source>
</evidence>
<evidence type="ECO:0000313" key="2">
    <source>
        <dbReference type="EMBL" id="OQN95780.1"/>
    </source>
</evidence>
<dbReference type="InterPro" id="IPR037365">
    <property type="entry name" value="Slowmo/Ups"/>
</dbReference>
<dbReference type="Proteomes" id="UP000192596">
    <property type="component" value="Unassembled WGS sequence"/>
</dbReference>
<name>A0A1V8SA20_9PEZI</name>
<dbReference type="Pfam" id="PF04707">
    <property type="entry name" value="PRELI"/>
    <property type="match status" value="1"/>
</dbReference>
<sequence>MVQVYTSTHSYPYSLPAVTLAYFLRYPNPYSLHVTSTDTISRRFDPSTQRLFTTRLHVKKSRLPSAVVRLLGKGAVGAADDGSTQSFVLETTCVDVREGWMEAESRNLDWRGVLSVVERGRYERPSKTTVGASSEEAASLAAKDEKTMVSVSVTLKSHIGEQLRKRRARWGEQASEMVGAVSGSGSSGDEEPAPRKGWFSAWSSVAIRTAIEKISLQRTERSQPKAQQGMMVVLERLRKGGLVGVLEGMRLDREVHPI</sequence>
<comment type="caution">
    <text evidence="2">The sequence shown here is derived from an EMBL/GenBank/DDBJ whole genome shotgun (WGS) entry which is preliminary data.</text>
</comment>
<dbReference type="FunCoup" id="A0A1V8SA20">
    <property type="interactions" value="632"/>
</dbReference>
<dbReference type="EMBL" id="NAJO01000079">
    <property type="protein sequence ID" value="OQN95780.1"/>
    <property type="molecule type" value="Genomic_DNA"/>
</dbReference>
<dbReference type="InParanoid" id="A0A1V8SA20"/>
<accession>A0A1V8SA20</accession>
<dbReference type="OrthoDB" id="341300at2759"/>
<keyword evidence="3" id="KW-1185">Reference proteome</keyword>
<gene>
    <name evidence="2" type="ORF">B0A48_17970</name>
</gene>
<dbReference type="STRING" id="1507870.A0A1V8SA20"/>
<reference evidence="3" key="1">
    <citation type="submission" date="2017-03" db="EMBL/GenBank/DDBJ databases">
        <title>Genomes of endolithic fungi from Antarctica.</title>
        <authorList>
            <person name="Coleine C."/>
            <person name="Masonjones S."/>
            <person name="Stajich J.E."/>
        </authorList>
    </citation>
    <scope>NUCLEOTIDE SEQUENCE [LARGE SCALE GENOMIC DNA]</scope>
    <source>
        <strain evidence="3">CCFEE 5527</strain>
    </source>
</reference>
<dbReference type="PROSITE" id="PS50904">
    <property type="entry name" value="PRELI_MSF1"/>
    <property type="match status" value="1"/>
</dbReference>
<dbReference type="AlphaFoldDB" id="A0A1V8SA20"/>
<dbReference type="GO" id="GO:0005758">
    <property type="term" value="C:mitochondrial intermembrane space"/>
    <property type="evidence" value="ECO:0007669"/>
    <property type="project" value="InterPro"/>
</dbReference>
<feature type="domain" description="PRELI/MSF1" evidence="1">
    <location>
        <begin position="2"/>
        <end position="186"/>
    </location>
</feature>
<dbReference type="InterPro" id="IPR006797">
    <property type="entry name" value="PRELI/MSF1_dom"/>
</dbReference>
<dbReference type="PANTHER" id="PTHR11158">
    <property type="entry name" value="MSF1/PX19 RELATED"/>
    <property type="match status" value="1"/>
</dbReference>
<evidence type="ECO:0000259" key="1">
    <source>
        <dbReference type="PROSITE" id="PS50904"/>
    </source>
</evidence>
<organism evidence="2 3">
    <name type="scientific">Cryoendolithus antarcticus</name>
    <dbReference type="NCBI Taxonomy" id="1507870"/>
    <lineage>
        <taxon>Eukaryota</taxon>
        <taxon>Fungi</taxon>
        <taxon>Dikarya</taxon>
        <taxon>Ascomycota</taxon>
        <taxon>Pezizomycotina</taxon>
        <taxon>Dothideomycetes</taxon>
        <taxon>Dothideomycetidae</taxon>
        <taxon>Cladosporiales</taxon>
        <taxon>Cladosporiaceae</taxon>
        <taxon>Cryoendolithus</taxon>
    </lineage>
</organism>
<protein>
    <recommendedName>
        <fullName evidence="1">PRELI/MSF1 domain-containing protein</fullName>
    </recommendedName>
</protein>
<proteinExistence type="predicted"/>